<evidence type="ECO:0000259" key="2">
    <source>
        <dbReference type="SMART" id="SM00646"/>
    </source>
</evidence>
<dbReference type="AlphaFoldDB" id="A0A1F7F1S0"/>
<dbReference type="EMBL" id="MFYX01000146">
    <property type="protein sequence ID" value="OGK00487.1"/>
    <property type="molecule type" value="Genomic_DNA"/>
</dbReference>
<proteinExistence type="predicted"/>
<dbReference type="InterPro" id="IPR002508">
    <property type="entry name" value="MurNAc-LAA_cat"/>
</dbReference>
<dbReference type="SUPFAM" id="SSF53187">
    <property type="entry name" value="Zn-dependent exopeptidases"/>
    <property type="match status" value="2"/>
</dbReference>
<comment type="caution">
    <text evidence="3">The sequence shown here is derived from an EMBL/GenBank/DDBJ whole genome shotgun (WGS) entry which is preliminary data.</text>
</comment>
<evidence type="ECO:0000313" key="4">
    <source>
        <dbReference type="Proteomes" id="UP000179243"/>
    </source>
</evidence>
<dbReference type="SMART" id="SM00646">
    <property type="entry name" value="Ami_3"/>
    <property type="match status" value="1"/>
</dbReference>
<dbReference type="Gene3D" id="3.40.630.40">
    <property type="entry name" value="Zn-dependent exopeptidases"/>
    <property type="match status" value="2"/>
</dbReference>
<reference evidence="3 4" key="1">
    <citation type="journal article" date="2016" name="Nat. Commun.">
        <title>Thousands of microbial genomes shed light on interconnected biogeochemical processes in an aquifer system.</title>
        <authorList>
            <person name="Anantharaman K."/>
            <person name="Brown C.T."/>
            <person name="Hug L.A."/>
            <person name="Sharon I."/>
            <person name="Castelle C.J."/>
            <person name="Probst A.J."/>
            <person name="Thomas B.C."/>
            <person name="Singh A."/>
            <person name="Wilkins M.J."/>
            <person name="Karaoz U."/>
            <person name="Brodie E.L."/>
            <person name="Williams K.H."/>
            <person name="Hubbard S.S."/>
            <person name="Banfield J.F."/>
        </authorList>
    </citation>
    <scope>NUCLEOTIDE SEQUENCE [LARGE SCALE GENOMIC DNA]</scope>
</reference>
<dbReference type="Proteomes" id="UP000179243">
    <property type="component" value="Unassembled WGS sequence"/>
</dbReference>
<sequence>MAVWGILYCLSCTATHDNAWYQPIAFPPFPDTISTYLKELSVVIDPGHGGAFTGAVGRSGLKEKDINLKVAQLLKVKLDRVGAKTYLTRDKDIDFLPQPGMHPREDLLRRTIMCDSLDPDLFISIHHNADEKGDRQLNIAKIFYKLDDTGPSFDAALSLTHSFSKYLGLGTGRLMEGNYFVLRNVHTAAVLGEPSYLSNPEMERLLNTEEALDLEAEAYFRGIVEWSIKDIPRIMSLTYDSVRSLAIATIQSRIPIDTVLTFLTLDGSVLAGRLNQAMFTASIPFPLKNGMHCIEFVAANSNGNVSTRSIKRFIIDRSPASIQLFCRQPNGHEGALAVIRVSVTDSFGLPVRDSTLIQASSGTSASTSDGTATLYLPYGKKNQIKISCGKLYNSIEIGVDDSLDRPFQGFVYSNTRNPQNVTIAIGESLCTSDENSFFAISSHDSVLYALVHADGYMDTTSILRKDIINHLSLHPYENGVLHGKRIVIDPEFGGVEPGGLTRTGIRASDITREIANRLKVLLKQAGAEPVLTRSGDHSIYVQERIRKAEQPPADLYIQVKADSVVNKPYIGYYPNSRFGGLAADCISESMDTGSPCRIDKIVNYVLQQTQCTALSVSLIPLNSNEPLNQKTISTAAESIYRGIICFYKRLQEHGK</sequence>
<evidence type="ECO:0000256" key="1">
    <source>
        <dbReference type="ARBA" id="ARBA00022801"/>
    </source>
</evidence>
<dbReference type="CDD" id="cd02696">
    <property type="entry name" value="MurNAc-LAA"/>
    <property type="match status" value="2"/>
</dbReference>
<dbReference type="PANTHER" id="PTHR30404:SF0">
    <property type="entry name" value="N-ACETYLMURAMOYL-L-ALANINE AMIDASE AMIC"/>
    <property type="match status" value="1"/>
</dbReference>
<dbReference type="GO" id="GO:0030288">
    <property type="term" value="C:outer membrane-bounded periplasmic space"/>
    <property type="evidence" value="ECO:0007669"/>
    <property type="project" value="TreeGrafter"/>
</dbReference>
<name>A0A1F7F1S0_UNCRA</name>
<keyword evidence="1" id="KW-0378">Hydrolase</keyword>
<organism evidence="3 4">
    <name type="scientific">Candidatus Raymondbacteria bacterium RIFOXYD12_FULL_49_13</name>
    <dbReference type="NCBI Taxonomy" id="1817890"/>
    <lineage>
        <taxon>Bacteria</taxon>
        <taxon>Raymondiibacteriota</taxon>
    </lineage>
</organism>
<evidence type="ECO:0000313" key="3">
    <source>
        <dbReference type="EMBL" id="OGK00487.1"/>
    </source>
</evidence>
<accession>A0A1F7F1S0</accession>
<dbReference type="GO" id="GO:0008745">
    <property type="term" value="F:N-acetylmuramoyl-L-alanine amidase activity"/>
    <property type="evidence" value="ECO:0007669"/>
    <property type="project" value="InterPro"/>
</dbReference>
<dbReference type="PANTHER" id="PTHR30404">
    <property type="entry name" value="N-ACETYLMURAMOYL-L-ALANINE AMIDASE"/>
    <property type="match status" value="1"/>
</dbReference>
<dbReference type="GO" id="GO:0009253">
    <property type="term" value="P:peptidoglycan catabolic process"/>
    <property type="evidence" value="ECO:0007669"/>
    <property type="project" value="InterPro"/>
</dbReference>
<gene>
    <name evidence="3" type="ORF">A2519_10800</name>
</gene>
<dbReference type="InterPro" id="IPR050695">
    <property type="entry name" value="N-acetylmuramoyl_amidase_3"/>
</dbReference>
<protein>
    <recommendedName>
        <fullName evidence="2">MurNAc-LAA domain-containing protein</fullName>
    </recommendedName>
</protein>
<feature type="domain" description="MurNAc-LAA" evidence="2">
    <location>
        <begin position="111"/>
        <end position="224"/>
    </location>
</feature>
<dbReference type="Pfam" id="PF01520">
    <property type="entry name" value="Amidase_3"/>
    <property type="match status" value="2"/>
</dbReference>